<name>A0ABR6ZLY2_9BURK</name>
<feature type="domain" description="Response regulatory" evidence="2">
    <location>
        <begin position="2"/>
        <end position="114"/>
    </location>
</feature>
<keyword evidence="5" id="KW-1185">Reference proteome</keyword>
<evidence type="ECO:0000256" key="1">
    <source>
        <dbReference type="PROSITE-ProRule" id="PRU00169"/>
    </source>
</evidence>
<proteinExistence type="predicted"/>
<dbReference type="InterPro" id="IPR011006">
    <property type="entry name" value="CheY-like_superfamily"/>
</dbReference>
<protein>
    <submittedName>
        <fullName evidence="4">Response regulator</fullName>
    </submittedName>
</protein>
<feature type="modified residue" description="4-aspartylphosphate" evidence="1">
    <location>
        <position position="53"/>
    </location>
</feature>
<evidence type="ECO:0000313" key="5">
    <source>
        <dbReference type="Proteomes" id="UP000650424"/>
    </source>
</evidence>
<sequence length="234" mass="26498">MKILIVDDEAYARDKLRRLVAEHVAGASVTEARDGREALDSIAKHKPELVFLDIQMPELDGISVASQLTVPLPLIVFVTAYDQFALQAFDANAIDYLLKPYDEARFLRAMHRVEERRSTARKTGAEQHLLLSEKGRVLVIKLADIVHVEAADNYVLICTAQEQHMMRQTLSGLHERLGHSFVRCHRRHIVRVDQIIQVLPAQKGDAELLLRNGLSLPCSRQYREDVVQQLGSMC</sequence>
<reference evidence="4 5" key="1">
    <citation type="submission" date="2020-08" db="EMBL/GenBank/DDBJ databases">
        <title>Novel species isolated from subtropical streams in China.</title>
        <authorList>
            <person name="Lu H."/>
        </authorList>
    </citation>
    <scope>NUCLEOTIDE SEQUENCE [LARGE SCALE GENOMIC DNA]</scope>
    <source>
        <strain evidence="4 5">CY18W</strain>
    </source>
</reference>
<keyword evidence="1" id="KW-0597">Phosphoprotein</keyword>
<dbReference type="Pfam" id="PF04397">
    <property type="entry name" value="LytTR"/>
    <property type="match status" value="1"/>
</dbReference>
<dbReference type="PANTHER" id="PTHR37299:SF1">
    <property type="entry name" value="STAGE 0 SPORULATION PROTEIN A HOMOLOG"/>
    <property type="match status" value="1"/>
</dbReference>
<accession>A0ABR6ZLY2</accession>
<dbReference type="PROSITE" id="PS50110">
    <property type="entry name" value="RESPONSE_REGULATORY"/>
    <property type="match status" value="1"/>
</dbReference>
<evidence type="ECO:0000313" key="4">
    <source>
        <dbReference type="EMBL" id="MBC3916897.1"/>
    </source>
</evidence>
<feature type="domain" description="HTH LytTR-type" evidence="3">
    <location>
        <begin position="129"/>
        <end position="232"/>
    </location>
</feature>
<dbReference type="SMART" id="SM00448">
    <property type="entry name" value="REC"/>
    <property type="match status" value="1"/>
</dbReference>
<gene>
    <name evidence="4" type="ORF">H8L32_05360</name>
</gene>
<dbReference type="PANTHER" id="PTHR37299">
    <property type="entry name" value="TRANSCRIPTIONAL REGULATOR-RELATED"/>
    <property type="match status" value="1"/>
</dbReference>
<dbReference type="InterPro" id="IPR001789">
    <property type="entry name" value="Sig_transdc_resp-reg_receiver"/>
</dbReference>
<evidence type="ECO:0000259" key="2">
    <source>
        <dbReference type="PROSITE" id="PS50110"/>
    </source>
</evidence>
<dbReference type="InterPro" id="IPR046947">
    <property type="entry name" value="LytR-like"/>
</dbReference>
<dbReference type="Gene3D" id="3.40.50.2300">
    <property type="match status" value="1"/>
</dbReference>
<dbReference type="SUPFAM" id="SSF52172">
    <property type="entry name" value="CheY-like"/>
    <property type="match status" value="1"/>
</dbReference>
<organism evidence="4 5">
    <name type="scientific">Undibacterium hunanense</name>
    <dbReference type="NCBI Taxonomy" id="2762292"/>
    <lineage>
        <taxon>Bacteria</taxon>
        <taxon>Pseudomonadati</taxon>
        <taxon>Pseudomonadota</taxon>
        <taxon>Betaproteobacteria</taxon>
        <taxon>Burkholderiales</taxon>
        <taxon>Oxalobacteraceae</taxon>
        <taxon>Undibacterium</taxon>
    </lineage>
</organism>
<dbReference type="Pfam" id="PF00072">
    <property type="entry name" value="Response_reg"/>
    <property type="match status" value="1"/>
</dbReference>
<dbReference type="EMBL" id="JACOGF010000002">
    <property type="protein sequence ID" value="MBC3916897.1"/>
    <property type="molecule type" value="Genomic_DNA"/>
</dbReference>
<dbReference type="Proteomes" id="UP000650424">
    <property type="component" value="Unassembled WGS sequence"/>
</dbReference>
<evidence type="ECO:0000259" key="3">
    <source>
        <dbReference type="PROSITE" id="PS50930"/>
    </source>
</evidence>
<dbReference type="PROSITE" id="PS50930">
    <property type="entry name" value="HTH_LYTTR"/>
    <property type="match status" value="1"/>
</dbReference>
<dbReference type="InterPro" id="IPR007492">
    <property type="entry name" value="LytTR_DNA-bd_dom"/>
</dbReference>
<comment type="caution">
    <text evidence="4">The sequence shown here is derived from an EMBL/GenBank/DDBJ whole genome shotgun (WGS) entry which is preliminary data.</text>
</comment>
<dbReference type="RefSeq" id="WP_186946127.1">
    <property type="nucleotide sequence ID" value="NZ_JACOGF010000002.1"/>
</dbReference>
<dbReference type="Gene3D" id="2.40.50.1020">
    <property type="entry name" value="LytTr DNA-binding domain"/>
    <property type="match status" value="1"/>
</dbReference>
<dbReference type="SMART" id="SM00850">
    <property type="entry name" value="LytTR"/>
    <property type="match status" value="1"/>
</dbReference>